<dbReference type="EMBL" id="SSNZ01000002">
    <property type="protein sequence ID" value="THF51723.1"/>
    <property type="molecule type" value="Genomic_DNA"/>
</dbReference>
<evidence type="ECO:0000313" key="3">
    <source>
        <dbReference type="Proteomes" id="UP000307507"/>
    </source>
</evidence>
<dbReference type="OrthoDB" id="2972467at2"/>
<dbReference type="Proteomes" id="UP000307507">
    <property type="component" value="Unassembled WGS sequence"/>
</dbReference>
<dbReference type="InterPro" id="IPR050708">
    <property type="entry name" value="T6SS_VgrG/RHS"/>
</dbReference>
<gene>
    <name evidence="2" type="ORF">E6C50_08150</name>
</gene>
<evidence type="ECO:0000259" key="1">
    <source>
        <dbReference type="Pfam" id="PF20041"/>
    </source>
</evidence>
<sequence>MMAILSKSTTTITEPTKTSSMKKLLIALMCAPVLMVAQTNSQNWTKKTTYREANSGRPASTVTYYDGLGRPVQQNINKQSGTGKDLITHIEYDLGRQLKEYLPYPATTNDMSYQAGAQSATLSYSQYSGQYPFSEKIVELSPLARTLKQGAPGTDWQVNPNADTDHTIKLDYLTNGANEVKNYFATTTWDNTNGVYTIQLQDKGYYAASQLYKTVTKDENWKSGSNNTTEEFKDKNGRVVLKRTYNDGAHDTYYVYDIYGNLTYVIPPLVNNPTAQLDDLCYQYKYDSRNRMVEKKLPGKQWEFIVYDKIDRVVATGPALSPFGGTQTGYLITKYDALNRAVYTGWLQTTSTRATMQSQYNAAGTIVSEERTKVNVTVNVDNIAISYTNWVIPTSGMKLLTVNYYDNYTYVNAITQPEAPLQTEATSVAGLPTGSWVRVVTTPSETFNEQSYTLYDPKYRPIRTYTTNHLGGYTQVDSKLDFSGKVEFTQTYHKLNSSSPEYTIKDSYTYTDEDRLLTHVHQINGGAEELITKNTYDELGRLESKIVGGSDTTGTSGMQKVDYRYNIRGWLTDINNSAPLGDLGLTLDEGDLFGFKINYNRVTETDEDGIMYFGSSSAYGNVKPLYNGNISETFWKTNSDNVLRKYGYRYDNLNRLSGAYYQKPLSVESITNSYDEYVNYDKNGNITSLKRMGNLDHPNFVINIDDLSYTYNGNRLMRVNEATNNPEGFKDNGYGNTYNDYAYDANGNMTQDANKKITNIVYNHLNLPTEILFSDGNKIAYIYNATGVKVQKSVLDGGSTSRVDYQQGFQYENQELSFFPHTEGYVKVTEGNYFNYVYNYTDHLGNIRMSWTWYQKSGSVAVMEENHYYPFGLKHRAYNVESYTYAMPMDGSPGYNIPELVDETVDNPNPYKYKYNGKELQDELGLNVYDYGARNYDAAIGRWMNIDPLAENSRRWTPYNYAYNNPMYFVDPDGMQAEHNPFKGLVKAVRETIASDLRAVKNTVTNTLNQIKTFVNESKLEFKVEGKVNVGLQAGGSVKLGGSKVALYGNGTSITLAEGKMTQTETDYAPIKTSGNYIGKDDKVEASQGAEVGFGLASASVERKHESNVYHGGVQNETVKSEGGIGIGPLGVNYSNEKNLETKNKEQRLETKVGVKGALGIGFDVNVTFGLVKKQ</sequence>
<keyword evidence="3" id="KW-1185">Reference proteome</keyword>
<dbReference type="Pfam" id="PF20041">
    <property type="entry name" value="DUF6443"/>
    <property type="match status" value="1"/>
</dbReference>
<proteinExistence type="predicted"/>
<dbReference type="Gene3D" id="2.180.10.10">
    <property type="entry name" value="RHS repeat-associated core"/>
    <property type="match status" value="1"/>
</dbReference>
<dbReference type="AlphaFoldDB" id="A0A4S4A0A3"/>
<accession>A0A4S4A0A3</accession>
<organism evidence="2 3">
    <name type="scientific">Flavobacterium supellecticarium</name>
    <dbReference type="NCBI Taxonomy" id="2565924"/>
    <lineage>
        <taxon>Bacteria</taxon>
        <taxon>Pseudomonadati</taxon>
        <taxon>Bacteroidota</taxon>
        <taxon>Flavobacteriia</taxon>
        <taxon>Flavobacteriales</taxon>
        <taxon>Flavobacteriaceae</taxon>
        <taxon>Flavobacterium</taxon>
    </lineage>
</organism>
<dbReference type="PANTHER" id="PTHR32305">
    <property type="match status" value="1"/>
</dbReference>
<reference evidence="2 3" key="1">
    <citation type="submission" date="2019-04" db="EMBL/GenBank/DDBJ databases">
        <title>Flavobacterium sp. nov. isolated from construction timber.</title>
        <authorList>
            <person name="Lin S.-Y."/>
            <person name="Chang C.-T."/>
            <person name="Young C.-C."/>
        </authorList>
    </citation>
    <scope>NUCLEOTIDE SEQUENCE [LARGE SCALE GENOMIC DNA]</scope>
    <source>
        <strain evidence="2 3">CC-CTC003</strain>
    </source>
</reference>
<dbReference type="InterPro" id="IPR022385">
    <property type="entry name" value="Rhs_assc_core"/>
</dbReference>
<evidence type="ECO:0000313" key="2">
    <source>
        <dbReference type="EMBL" id="THF51723.1"/>
    </source>
</evidence>
<feature type="domain" description="DUF6443" evidence="1">
    <location>
        <begin position="45"/>
        <end position="168"/>
    </location>
</feature>
<comment type="caution">
    <text evidence="2">The sequence shown here is derived from an EMBL/GenBank/DDBJ whole genome shotgun (WGS) entry which is preliminary data.</text>
</comment>
<dbReference type="InterPro" id="IPR045619">
    <property type="entry name" value="DUF6443"/>
</dbReference>
<protein>
    <submittedName>
        <fullName evidence="2">RHS repeat-associated core domain-containing protein</fullName>
    </submittedName>
</protein>
<name>A0A4S4A0A3_9FLAO</name>
<dbReference type="PANTHER" id="PTHR32305:SF15">
    <property type="entry name" value="PROTEIN RHSA-RELATED"/>
    <property type="match status" value="1"/>
</dbReference>
<dbReference type="NCBIfam" id="TIGR03696">
    <property type="entry name" value="Rhs_assc_core"/>
    <property type="match status" value="1"/>
</dbReference>